<evidence type="ECO:0000256" key="2">
    <source>
        <dbReference type="ARBA" id="ARBA00007255"/>
    </source>
</evidence>
<dbReference type="GO" id="GO:0004408">
    <property type="term" value="F:holocytochrome-c synthase activity"/>
    <property type="evidence" value="ECO:0007669"/>
    <property type="project" value="UniProtKB-EC"/>
</dbReference>
<name>A0A8H5GY67_9AGAR</name>
<comment type="caution">
    <text evidence="11">The sequence shown here is derived from an EMBL/GenBank/DDBJ whole genome shotgun (WGS) entry which is preliminary data.</text>
</comment>
<keyword evidence="7 10" id="KW-0496">Mitochondrion</keyword>
<keyword evidence="4 10" id="KW-0479">Metal-binding</keyword>
<accession>A0A8H5GY67</accession>
<evidence type="ECO:0000313" key="12">
    <source>
        <dbReference type="Proteomes" id="UP000559256"/>
    </source>
</evidence>
<evidence type="ECO:0000256" key="1">
    <source>
        <dbReference type="ARBA" id="ARBA00004273"/>
    </source>
</evidence>
<keyword evidence="6 10" id="KW-0408">Iron</keyword>
<dbReference type="PROSITE" id="PS00822">
    <property type="entry name" value="CYTO_HEME_LYASE_2"/>
    <property type="match status" value="1"/>
</dbReference>
<reference evidence="11 12" key="1">
    <citation type="journal article" date="2020" name="ISME J.">
        <title>Uncovering the hidden diversity of litter-decomposition mechanisms in mushroom-forming fungi.</title>
        <authorList>
            <person name="Floudas D."/>
            <person name="Bentzer J."/>
            <person name="Ahren D."/>
            <person name="Johansson T."/>
            <person name="Persson P."/>
            <person name="Tunlid A."/>
        </authorList>
    </citation>
    <scope>NUCLEOTIDE SEQUENCE [LARGE SCALE GENOMIC DNA]</scope>
    <source>
        <strain evidence="11 12">CBS 291.85</strain>
    </source>
</reference>
<dbReference type="Pfam" id="PF01265">
    <property type="entry name" value="Cyto_heme_lyase"/>
    <property type="match status" value="1"/>
</dbReference>
<gene>
    <name evidence="11" type="ORF">D9758_001694</name>
</gene>
<evidence type="ECO:0000256" key="7">
    <source>
        <dbReference type="ARBA" id="ARBA00023128"/>
    </source>
</evidence>
<comment type="function">
    <text evidence="10">Lyase that catalyzes the covalent linking of the heme group to the cytochrome C apoprotein to produce the mature functional cytochrome.</text>
</comment>
<organism evidence="11 12">
    <name type="scientific">Tetrapyrgos nigripes</name>
    <dbReference type="NCBI Taxonomy" id="182062"/>
    <lineage>
        <taxon>Eukaryota</taxon>
        <taxon>Fungi</taxon>
        <taxon>Dikarya</taxon>
        <taxon>Basidiomycota</taxon>
        <taxon>Agaricomycotina</taxon>
        <taxon>Agaricomycetes</taxon>
        <taxon>Agaricomycetidae</taxon>
        <taxon>Agaricales</taxon>
        <taxon>Marasmiineae</taxon>
        <taxon>Marasmiaceae</taxon>
        <taxon>Tetrapyrgos</taxon>
    </lineage>
</organism>
<keyword evidence="9 10" id="KW-0456">Lyase</keyword>
<evidence type="ECO:0000256" key="9">
    <source>
        <dbReference type="ARBA" id="ARBA00023239"/>
    </source>
</evidence>
<comment type="subcellular location">
    <subcellularLocation>
        <location evidence="1 10">Mitochondrion inner membrane</location>
    </subcellularLocation>
</comment>
<proteinExistence type="inferred from homology"/>
<evidence type="ECO:0000256" key="10">
    <source>
        <dbReference type="RuleBase" id="RU363130"/>
    </source>
</evidence>
<dbReference type="PANTHER" id="PTHR12743:SF0">
    <property type="entry name" value="HOLOCYTOCHROME C-TYPE SYNTHASE"/>
    <property type="match status" value="1"/>
</dbReference>
<keyword evidence="12" id="KW-1185">Reference proteome</keyword>
<evidence type="ECO:0000256" key="3">
    <source>
        <dbReference type="ARBA" id="ARBA00022617"/>
    </source>
</evidence>
<dbReference type="OrthoDB" id="4243at2759"/>
<dbReference type="Proteomes" id="UP000559256">
    <property type="component" value="Unassembled WGS sequence"/>
</dbReference>
<dbReference type="AlphaFoldDB" id="A0A8H5GY67"/>
<comment type="similarity">
    <text evidence="2 10">Belongs to the cytochrome c-type heme lyase family.</text>
</comment>
<dbReference type="GO" id="GO:0005743">
    <property type="term" value="C:mitochondrial inner membrane"/>
    <property type="evidence" value="ECO:0007669"/>
    <property type="project" value="UniProtKB-SubCell"/>
</dbReference>
<evidence type="ECO:0000256" key="4">
    <source>
        <dbReference type="ARBA" id="ARBA00022723"/>
    </source>
</evidence>
<dbReference type="PANTHER" id="PTHR12743">
    <property type="entry name" value="CYTOCHROME C1 HEME LYASE"/>
    <property type="match status" value="1"/>
</dbReference>
<dbReference type="InterPro" id="IPR000511">
    <property type="entry name" value="Holocyt_c/c1_synthase"/>
</dbReference>
<keyword evidence="8 10" id="KW-0472">Membrane</keyword>
<evidence type="ECO:0000256" key="8">
    <source>
        <dbReference type="ARBA" id="ARBA00023136"/>
    </source>
</evidence>
<evidence type="ECO:0000313" key="11">
    <source>
        <dbReference type="EMBL" id="KAF5373127.1"/>
    </source>
</evidence>
<evidence type="ECO:0000256" key="5">
    <source>
        <dbReference type="ARBA" id="ARBA00022792"/>
    </source>
</evidence>
<keyword evidence="3 10" id="KW-0349">Heme</keyword>
<comment type="catalytic activity">
    <reaction evidence="10">
        <text>holo-[cytochrome c] = apo-[cytochrome c] + heme b</text>
        <dbReference type="Rhea" id="RHEA:22648"/>
        <dbReference type="Rhea" id="RHEA-COMP:10725"/>
        <dbReference type="Rhea" id="RHEA-COMP:10726"/>
        <dbReference type="ChEBI" id="CHEBI:29950"/>
        <dbReference type="ChEBI" id="CHEBI:60344"/>
        <dbReference type="ChEBI" id="CHEBI:83739"/>
        <dbReference type="EC" id="4.4.1.17"/>
    </reaction>
</comment>
<dbReference type="GO" id="GO:0046872">
    <property type="term" value="F:metal ion binding"/>
    <property type="evidence" value="ECO:0007669"/>
    <property type="project" value="UniProtKB-KW"/>
</dbReference>
<dbReference type="EMBL" id="JAACJM010000004">
    <property type="protein sequence ID" value="KAF5373127.1"/>
    <property type="molecule type" value="Genomic_DNA"/>
</dbReference>
<keyword evidence="5 10" id="KW-0999">Mitochondrion inner membrane</keyword>
<sequence length="247" mass="27770">MYMSRTLCVRPFIFSCLSLCSRRRVPTTMSDNNSCPIDHSSNSCPVDHSARSSWTSLFSSNPHSSSANLSTEREVSTIPKASDGNWVYPSEAQFFSAMARKNHNPQAADMKTIVPIHNAVNERAWIEILKWEAGRGGEACGGVKLVNFKGRPNDKSPRARWKMLLGYAAPFDRHDWVVDRCGTQTRYVIDFYTGRSDPTTNRPSFYLDVRPALDNWESARMRSGRFFETWFGSFTSGSSSSPAKEAS</sequence>
<dbReference type="EC" id="4.4.1.17" evidence="10"/>
<evidence type="ECO:0000256" key="6">
    <source>
        <dbReference type="ARBA" id="ARBA00023004"/>
    </source>
</evidence>
<protein>
    <recommendedName>
        <fullName evidence="10">Holocytochrome c-type synthase</fullName>
        <ecNumber evidence="10">4.4.1.17</ecNumber>
    </recommendedName>
</protein>